<comment type="caution">
    <text evidence="12">The sequence shown here is derived from an EMBL/GenBank/DDBJ whole genome shotgun (WGS) entry which is preliminary data.</text>
</comment>
<gene>
    <name evidence="12" type="ORF">SPHA_78580</name>
</gene>
<comment type="subcellular location">
    <subcellularLocation>
        <location evidence="1">Membrane</location>
        <topology evidence="1">Multi-pass membrane protein</topology>
    </subcellularLocation>
</comment>
<evidence type="ECO:0000256" key="5">
    <source>
        <dbReference type="ARBA" id="ARBA00022832"/>
    </source>
</evidence>
<feature type="domain" description="Choline/carnitine acyltransferase" evidence="11">
    <location>
        <begin position="16"/>
        <end position="600"/>
    </location>
</feature>
<evidence type="ECO:0000256" key="3">
    <source>
        <dbReference type="ARBA" id="ARBA00022679"/>
    </source>
</evidence>
<dbReference type="InterPro" id="IPR023213">
    <property type="entry name" value="CAT-like_dom_sf"/>
</dbReference>
<dbReference type="PANTHER" id="PTHR22589:SF112">
    <property type="entry name" value="CHOLINE_CARNITINE ACYLTRANSFERASE DOMAIN-CONTAINING PROTEIN"/>
    <property type="match status" value="1"/>
</dbReference>
<dbReference type="FunFam" id="3.30.559.10:FF:000002">
    <property type="entry name" value="carnitine O-palmitoyltransferase 1, liver isoform"/>
    <property type="match status" value="1"/>
</dbReference>
<dbReference type="InterPro" id="IPR039551">
    <property type="entry name" value="Cho/carn_acyl_trans"/>
</dbReference>
<dbReference type="PANTHER" id="PTHR22589">
    <property type="entry name" value="CARNITINE O-ACYLTRANSFERASE"/>
    <property type="match status" value="1"/>
</dbReference>
<dbReference type="GO" id="GO:0005739">
    <property type="term" value="C:mitochondrion"/>
    <property type="evidence" value="ECO:0007669"/>
    <property type="project" value="TreeGrafter"/>
</dbReference>
<keyword evidence="8" id="KW-0472">Membrane</keyword>
<evidence type="ECO:0000313" key="12">
    <source>
        <dbReference type="EMBL" id="CAE1328938.1"/>
    </source>
</evidence>
<dbReference type="Pfam" id="PF00755">
    <property type="entry name" value="Carn_acyltransf"/>
    <property type="match status" value="1"/>
</dbReference>
<evidence type="ECO:0000256" key="9">
    <source>
        <dbReference type="ARBA" id="ARBA00023315"/>
    </source>
</evidence>
<protein>
    <submittedName>
        <fullName evidence="12">CPT1A</fullName>
        <ecNumber evidence="12">2.3.1.21</ecNumber>
    </submittedName>
</protein>
<dbReference type="Gene3D" id="3.30.559.10">
    <property type="entry name" value="Chloramphenicol acetyltransferase-like domain"/>
    <property type="match status" value="1"/>
</dbReference>
<evidence type="ECO:0000256" key="6">
    <source>
        <dbReference type="ARBA" id="ARBA00022989"/>
    </source>
</evidence>
<dbReference type="InterPro" id="IPR000542">
    <property type="entry name" value="Carn_acyl_trans"/>
</dbReference>
<dbReference type="GO" id="GO:0009437">
    <property type="term" value="P:carnitine metabolic process"/>
    <property type="evidence" value="ECO:0007669"/>
    <property type="project" value="TreeGrafter"/>
</dbReference>
<dbReference type="SUPFAM" id="SSF52777">
    <property type="entry name" value="CoA-dependent acyltransferases"/>
    <property type="match status" value="2"/>
</dbReference>
<dbReference type="AlphaFoldDB" id="A0A812EQE1"/>
<dbReference type="EC" id="2.3.1.21" evidence="12"/>
<dbReference type="Gene3D" id="3.30.559.70">
    <property type="entry name" value="Choline/Carnitine o-acyltransferase, domain 2"/>
    <property type="match status" value="1"/>
</dbReference>
<dbReference type="PROSITE" id="PS00439">
    <property type="entry name" value="ACYLTRANSF_C_1"/>
    <property type="match status" value="1"/>
</dbReference>
<comment type="similarity">
    <text evidence="2">Belongs to the carnitine/choline acetyltransferase family.</text>
</comment>
<evidence type="ECO:0000256" key="2">
    <source>
        <dbReference type="ARBA" id="ARBA00005232"/>
    </source>
</evidence>
<evidence type="ECO:0000313" key="13">
    <source>
        <dbReference type="Proteomes" id="UP000597762"/>
    </source>
</evidence>
<keyword evidence="7" id="KW-0443">Lipid metabolism</keyword>
<keyword evidence="3 12" id="KW-0808">Transferase</keyword>
<feature type="active site" description="Proton acceptor" evidence="10">
    <location>
        <position position="313"/>
    </location>
</feature>
<dbReference type="GO" id="GO:0006631">
    <property type="term" value="P:fatty acid metabolic process"/>
    <property type="evidence" value="ECO:0007669"/>
    <property type="project" value="UniProtKB-KW"/>
</dbReference>
<sequence>MLFITTLNCQQSLPRLPVPPLNETLKKLIDSLLPLYGENSTEIINLKKQAQEFAISPGPKLQHLLVLKSWWALNWVTDWWEKYIYLRGRSPLPINSNYYSLDHSFWKPTTHQISRAAVTLHQFMVFKQKLDREEIKPLLIRNTIPICMYQYERIFATTRIPGHEIDFLMHNGSSKHIVVLRKGLIYKLNMFDIDSKLLSPANLEQQIQWIIEDADKHQDEYSNAEKSLAAFTCIERQTWADIRKQYFSEGINKESLDCIENAIIFVTLETVSVETLMERSQYLIQGNGKSIWFDKSFNLVYFANGRMGLNCEHSYADAPAIGHCQEFVMTNELIHSLYTKQGFAIKDTNFQQSKMQMPQRLVWDFPESINPQIDMALSFAIKNKENIDLAVRMFDTYGKGFMKMIKVSPDAYIQSALQLTYYTYYKKLALTYESSMTRLYLLGRTETVRSLTSHLAEFVRAMKDERISKEKKISLLRKACAQHQTLYKDAMNGKGIDRHLFGLYVLSEALGYDCQFLKHTLTLPWTLSTSQQPQQQITTSPDCNLPEFDPMLGPGGGFGPVSDTGYGISYMIAGNKKIFFHISSKRSAQITDSTRFMDLLFETLCDMKSLFE</sequence>
<accession>A0A812EQE1</accession>
<keyword evidence="9 12" id="KW-0012">Acyltransferase</keyword>
<evidence type="ECO:0000256" key="7">
    <source>
        <dbReference type="ARBA" id="ARBA00023098"/>
    </source>
</evidence>
<reference evidence="12" key="1">
    <citation type="submission" date="2021-01" db="EMBL/GenBank/DDBJ databases">
        <authorList>
            <person name="Li R."/>
            <person name="Bekaert M."/>
        </authorList>
    </citation>
    <scope>NUCLEOTIDE SEQUENCE</scope>
    <source>
        <strain evidence="12">Farmed</strain>
    </source>
</reference>
<dbReference type="GO" id="GO:0004095">
    <property type="term" value="F:carnitine O-palmitoyltransferase activity"/>
    <property type="evidence" value="ECO:0007669"/>
    <property type="project" value="UniProtKB-EC"/>
</dbReference>
<evidence type="ECO:0000256" key="8">
    <source>
        <dbReference type="ARBA" id="ARBA00023136"/>
    </source>
</evidence>
<name>A0A812EQE1_ACAPH</name>
<dbReference type="OrthoDB" id="240216at2759"/>
<evidence type="ECO:0000256" key="1">
    <source>
        <dbReference type="ARBA" id="ARBA00004141"/>
    </source>
</evidence>
<proteinExistence type="inferred from homology"/>
<keyword evidence="5" id="KW-0276">Fatty acid metabolism</keyword>
<dbReference type="Proteomes" id="UP000597762">
    <property type="component" value="Unassembled WGS sequence"/>
</dbReference>
<evidence type="ECO:0000256" key="4">
    <source>
        <dbReference type="ARBA" id="ARBA00022692"/>
    </source>
</evidence>
<evidence type="ECO:0000259" key="11">
    <source>
        <dbReference type="Pfam" id="PF00755"/>
    </source>
</evidence>
<dbReference type="GO" id="GO:0016020">
    <property type="term" value="C:membrane"/>
    <property type="evidence" value="ECO:0007669"/>
    <property type="project" value="UniProtKB-SubCell"/>
</dbReference>
<keyword evidence="13" id="KW-1185">Reference proteome</keyword>
<organism evidence="12 13">
    <name type="scientific">Acanthosepion pharaonis</name>
    <name type="common">Pharaoh cuttlefish</name>
    <name type="synonym">Sepia pharaonis</name>
    <dbReference type="NCBI Taxonomy" id="158019"/>
    <lineage>
        <taxon>Eukaryota</taxon>
        <taxon>Metazoa</taxon>
        <taxon>Spiralia</taxon>
        <taxon>Lophotrochozoa</taxon>
        <taxon>Mollusca</taxon>
        <taxon>Cephalopoda</taxon>
        <taxon>Coleoidea</taxon>
        <taxon>Decapodiformes</taxon>
        <taxon>Sepiida</taxon>
        <taxon>Sepiina</taxon>
        <taxon>Sepiidae</taxon>
        <taxon>Acanthosepion</taxon>
    </lineage>
</organism>
<keyword evidence="4" id="KW-0812">Transmembrane</keyword>
<keyword evidence="6" id="KW-1133">Transmembrane helix</keyword>
<evidence type="ECO:0000256" key="10">
    <source>
        <dbReference type="PIRSR" id="PIRSR600542-1"/>
    </source>
</evidence>
<dbReference type="InterPro" id="IPR042231">
    <property type="entry name" value="Cho/carn_acyl_trans_2"/>
</dbReference>
<dbReference type="EMBL" id="CAHIKZ030005544">
    <property type="protein sequence ID" value="CAE1328938.1"/>
    <property type="molecule type" value="Genomic_DNA"/>
</dbReference>